<dbReference type="OrthoDB" id="427002at2759"/>
<dbReference type="AlphaFoldDB" id="A0A1R3ILT5"/>
<reference evidence="2" key="1">
    <citation type="submission" date="2013-09" db="EMBL/GenBank/DDBJ databases">
        <title>Corchorus olitorius genome sequencing.</title>
        <authorList>
            <person name="Alam M."/>
            <person name="Haque M.S."/>
            <person name="Islam M.S."/>
            <person name="Emdad E.M."/>
            <person name="Islam M.M."/>
            <person name="Ahmed B."/>
            <person name="Halim A."/>
            <person name="Hossen Q.M.M."/>
            <person name="Hossain M.Z."/>
            <person name="Ahmed R."/>
            <person name="Khan M.M."/>
            <person name="Islam R."/>
            <person name="Rashid M.M."/>
            <person name="Khan S.A."/>
            <person name="Rahman M.S."/>
            <person name="Alam M."/>
            <person name="Yahiya A.S."/>
            <person name="Khan M.S."/>
            <person name="Azam M.S."/>
            <person name="Haque T."/>
            <person name="Lashkar M.Z.H."/>
            <person name="Akhand A.I."/>
            <person name="Morshed G."/>
            <person name="Roy S."/>
            <person name="Uddin K.S."/>
            <person name="Rabeya T."/>
            <person name="Hossain A.S."/>
            <person name="Chowdhury A."/>
            <person name="Snigdha A.R."/>
            <person name="Mortoza M.S."/>
            <person name="Matin S.A."/>
            <person name="Hoque S.M.E."/>
            <person name="Islam M.K."/>
            <person name="Roy D.K."/>
            <person name="Haider R."/>
            <person name="Moosa M.M."/>
            <person name="Elias S.M."/>
            <person name="Hasan A.M."/>
            <person name="Jahan S."/>
            <person name="Shafiuddin M."/>
            <person name="Mahmood N."/>
            <person name="Shommy N.S."/>
        </authorList>
    </citation>
    <scope>NUCLEOTIDE SEQUENCE [LARGE SCALE GENOMIC DNA]</scope>
    <source>
        <strain evidence="2">cv. O-4</strain>
    </source>
</reference>
<name>A0A1R3ILT5_9ROSI</name>
<keyword evidence="2" id="KW-1185">Reference proteome</keyword>
<gene>
    <name evidence="1" type="ORF">COLO4_22444</name>
</gene>
<sequence>MERKEKSSKSKGSQVLTTGCQLQEIEEAEGWPCRSGRIAKTLRFDPLTSQTSGLFVAKFTKLAT</sequence>
<organism evidence="1 2">
    <name type="scientific">Corchorus olitorius</name>
    <dbReference type="NCBI Taxonomy" id="93759"/>
    <lineage>
        <taxon>Eukaryota</taxon>
        <taxon>Viridiplantae</taxon>
        <taxon>Streptophyta</taxon>
        <taxon>Embryophyta</taxon>
        <taxon>Tracheophyta</taxon>
        <taxon>Spermatophyta</taxon>
        <taxon>Magnoliopsida</taxon>
        <taxon>eudicotyledons</taxon>
        <taxon>Gunneridae</taxon>
        <taxon>Pentapetalae</taxon>
        <taxon>rosids</taxon>
        <taxon>malvids</taxon>
        <taxon>Malvales</taxon>
        <taxon>Malvaceae</taxon>
        <taxon>Grewioideae</taxon>
        <taxon>Apeibeae</taxon>
        <taxon>Corchorus</taxon>
    </lineage>
</organism>
<accession>A0A1R3ILT5</accession>
<evidence type="ECO:0000313" key="1">
    <source>
        <dbReference type="EMBL" id="OMO83537.1"/>
    </source>
</evidence>
<dbReference type="EMBL" id="AWUE01017970">
    <property type="protein sequence ID" value="OMO83537.1"/>
    <property type="molecule type" value="Genomic_DNA"/>
</dbReference>
<dbReference type="STRING" id="93759.A0A1R3ILT5"/>
<evidence type="ECO:0000313" key="2">
    <source>
        <dbReference type="Proteomes" id="UP000187203"/>
    </source>
</evidence>
<proteinExistence type="predicted"/>
<dbReference type="Proteomes" id="UP000187203">
    <property type="component" value="Unassembled WGS sequence"/>
</dbReference>
<protein>
    <submittedName>
        <fullName evidence="1">Uncharacterized protein</fullName>
    </submittedName>
</protein>
<comment type="caution">
    <text evidence="1">The sequence shown here is derived from an EMBL/GenBank/DDBJ whole genome shotgun (WGS) entry which is preliminary data.</text>
</comment>